<evidence type="ECO:0000313" key="2">
    <source>
        <dbReference type="EMBL" id="OGD78236.1"/>
    </source>
</evidence>
<dbReference type="InterPro" id="IPR007404">
    <property type="entry name" value="YdjM-like"/>
</dbReference>
<comment type="caution">
    <text evidence="2">The sequence shown here is derived from an EMBL/GenBank/DDBJ whole genome shotgun (WGS) entry which is preliminary data.</text>
</comment>
<sequence>MTGRTHDLAAFATLAAVFVASPLREMSIATAVTAVFANMIGGLLPDIDQEGSDFWDKIRGGDILDEVVTPILGGHRNLSHSLLGLGVFYWLSWQLLGYISRFLIVDQQIVFIAFIIGLASHIIADMLTREGVPLLYPWKKKFGIPPIKLMRIKTNSWVERLFVFPGLLVFTGWILITHKDKLELFVKQYLKF</sequence>
<keyword evidence="1" id="KW-0472">Membrane</keyword>
<dbReference type="PANTHER" id="PTHR35531:SF1">
    <property type="entry name" value="INNER MEMBRANE PROTEIN YBCI-RELATED"/>
    <property type="match status" value="1"/>
</dbReference>
<dbReference type="EMBL" id="MFAM01000054">
    <property type="protein sequence ID" value="OGD78236.1"/>
    <property type="molecule type" value="Genomic_DNA"/>
</dbReference>
<dbReference type="AlphaFoldDB" id="A0A1F5FF63"/>
<feature type="transmembrane region" description="Helical" evidence="1">
    <location>
        <begin position="157"/>
        <end position="176"/>
    </location>
</feature>
<dbReference type="Proteomes" id="UP000176682">
    <property type="component" value="Unassembled WGS sequence"/>
</dbReference>
<evidence type="ECO:0000256" key="1">
    <source>
        <dbReference type="SAM" id="Phobius"/>
    </source>
</evidence>
<evidence type="ECO:0000313" key="3">
    <source>
        <dbReference type="Proteomes" id="UP000176682"/>
    </source>
</evidence>
<name>A0A1F5FF63_9BACT</name>
<organism evidence="2 3">
    <name type="scientific">Candidatus Collierbacteria bacterium RIFOXYB1_FULL_49_13</name>
    <dbReference type="NCBI Taxonomy" id="1817728"/>
    <lineage>
        <taxon>Bacteria</taxon>
        <taxon>Candidatus Collieribacteriota</taxon>
    </lineage>
</organism>
<keyword evidence="1" id="KW-1133">Transmembrane helix</keyword>
<keyword evidence="1" id="KW-0812">Transmembrane</keyword>
<accession>A0A1F5FF63</accession>
<protein>
    <recommendedName>
        <fullName evidence="4">Metal-dependent hydrolase</fullName>
    </recommendedName>
</protein>
<dbReference type="PANTHER" id="PTHR35531">
    <property type="entry name" value="INNER MEMBRANE PROTEIN YBCI-RELATED"/>
    <property type="match status" value="1"/>
</dbReference>
<gene>
    <name evidence="2" type="ORF">A2368_02840</name>
</gene>
<dbReference type="Pfam" id="PF04307">
    <property type="entry name" value="YdjM"/>
    <property type="match status" value="1"/>
</dbReference>
<proteinExistence type="predicted"/>
<feature type="transmembrane region" description="Helical" evidence="1">
    <location>
        <begin position="78"/>
        <end position="97"/>
    </location>
</feature>
<evidence type="ECO:0008006" key="4">
    <source>
        <dbReference type="Google" id="ProtNLM"/>
    </source>
</evidence>
<feature type="transmembrane region" description="Helical" evidence="1">
    <location>
        <begin position="109"/>
        <end position="128"/>
    </location>
</feature>
<reference evidence="2 3" key="1">
    <citation type="journal article" date="2016" name="Nat. Commun.">
        <title>Thousands of microbial genomes shed light on interconnected biogeochemical processes in an aquifer system.</title>
        <authorList>
            <person name="Anantharaman K."/>
            <person name="Brown C.T."/>
            <person name="Hug L.A."/>
            <person name="Sharon I."/>
            <person name="Castelle C.J."/>
            <person name="Probst A.J."/>
            <person name="Thomas B.C."/>
            <person name="Singh A."/>
            <person name="Wilkins M.J."/>
            <person name="Karaoz U."/>
            <person name="Brodie E.L."/>
            <person name="Williams K.H."/>
            <person name="Hubbard S.S."/>
            <person name="Banfield J.F."/>
        </authorList>
    </citation>
    <scope>NUCLEOTIDE SEQUENCE [LARGE SCALE GENOMIC DNA]</scope>
</reference>